<dbReference type="GO" id="GO:0016705">
    <property type="term" value="F:oxidoreductase activity, acting on paired donors, with incorporation or reduction of molecular oxygen"/>
    <property type="evidence" value="ECO:0007669"/>
    <property type="project" value="InterPro"/>
</dbReference>
<dbReference type="EMBL" id="KZ293419">
    <property type="protein sequence ID" value="PBK74042.1"/>
    <property type="molecule type" value="Genomic_DNA"/>
</dbReference>
<gene>
    <name evidence="6" type="ORF">ARMSODRAFT_1014363</name>
</gene>
<dbReference type="SUPFAM" id="SSF48264">
    <property type="entry name" value="Cytochrome P450"/>
    <property type="match status" value="1"/>
</dbReference>
<name>A0A2H3C473_9AGAR</name>
<evidence type="ECO:0000313" key="6">
    <source>
        <dbReference type="EMBL" id="PBK74042.1"/>
    </source>
</evidence>
<keyword evidence="5" id="KW-0408">Iron</keyword>
<evidence type="ECO:0000256" key="3">
    <source>
        <dbReference type="ARBA" id="ARBA00022617"/>
    </source>
</evidence>
<accession>A0A2H3C473</accession>
<comment type="cofactor">
    <cofactor evidence="1">
        <name>heme</name>
        <dbReference type="ChEBI" id="CHEBI:30413"/>
    </cofactor>
</comment>
<organism evidence="6 7">
    <name type="scientific">Armillaria solidipes</name>
    <dbReference type="NCBI Taxonomy" id="1076256"/>
    <lineage>
        <taxon>Eukaryota</taxon>
        <taxon>Fungi</taxon>
        <taxon>Dikarya</taxon>
        <taxon>Basidiomycota</taxon>
        <taxon>Agaricomycotina</taxon>
        <taxon>Agaricomycetes</taxon>
        <taxon>Agaricomycetidae</taxon>
        <taxon>Agaricales</taxon>
        <taxon>Marasmiineae</taxon>
        <taxon>Physalacriaceae</taxon>
        <taxon>Armillaria</taxon>
    </lineage>
</organism>
<reference evidence="7" key="1">
    <citation type="journal article" date="2017" name="Nat. Ecol. Evol.">
        <title>Genome expansion and lineage-specific genetic innovations in the forest pathogenic fungi Armillaria.</title>
        <authorList>
            <person name="Sipos G."/>
            <person name="Prasanna A.N."/>
            <person name="Walter M.C."/>
            <person name="O'Connor E."/>
            <person name="Balint B."/>
            <person name="Krizsan K."/>
            <person name="Kiss B."/>
            <person name="Hess J."/>
            <person name="Varga T."/>
            <person name="Slot J."/>
            <person name="Riley R."/>
            <person name="Boka B."/>
            <person name="Rigling D."/>
            <person name="Barry K."/>
            <person name="Lee J."/>
            <person name="Mihaltcheva S."/>
            <person name="LaButti K."/>
            <person name="Lipzen A."/>
            <person name="Waldron R."/>
            <person name="Moloney N.M."/>
            <person name="Sperisen C."/>
            <person name="Kredics L."/>
            <person name="Vagvoelgyi C."/>
            <person name="Patrignani A."/>
            <person name="Fitzpatrick D."/>
            <person name="Nagy I."/>
            <person name="Doyle S."/>
            <person name="Anderson J.B."/>
            <person name="Grigoriev I.V."/>
            <person name="Gueldener U."/>
            <person name="Muensterkoetter M."/>
            <person name="Nagy L.G."/>
        </authorList>
    </citation>
    <scope>NUCLEOTIDE SEQUENCE [LARGE SCALE GENOMIC DNA]</scope>
    <source>
        <strain evidence="7">28-4</strain>
    </source>
</reference>
<evidence type="ECO:0000313" key="7">
    <source>
        <dbReference type="Proteomes" id="UP000218334"/>
    </source>
</evidence>
<keyword evidence="4" id="KW-0479">Metal-binding</keyword>
<comment type="similarity">
    <text evidence="2">Belongs to the cytochrome P450 family.</text>
</comment>
<proteinExistence type="inferred from homology"/>
<evidence type="ECO:0000256" key="5">
    <source>
        <dbReference type="ARBA" id="ARBA00023004"/>
    </source>
</evidence>
<sequence>MTMPSITSVCIALIARKTRARALNEPPISSYWIPLVGHALSYRKWTKELFHSTRTLSGSDARPVSLVLFGQRVYVVTASRDISAVFCSKNLLVGPVVLHGVGTLFNVSKESLDRIARIPDGRNSSLIDDIHPFYFDVLKEGPALNEVITSFLHCLGAELAKEDAKIHASSRGVEVQLQDWMRTILGNSSTVFMMGSHILEEEPNLLAHFHQFTLDLLTFGMGLPRCLSRKKYENRDRLIGAFIRVYQDREIKQQDAIWWVTALQKKLVEAGVTCDYDIGASMCSSWFGLQANVNPASFWLLLQAVTIPGLADRIRKSIAPAFNSRGEVVHLEFLVGDPLLRSTFYETLRLFALSIPLRLVMEDTIISGFTFRKGGIVMCPVRPVHGDTDIWGPDAAEFVPERFIREPVGGLLRGDTKNL</sequence>
<dbReference type="InterPro" id="IPR050529">
    <property type="entry name" value="CYP450_sterol_14alpha_dmase"/>
</dbReference>
<keyword evidence="3" id="KW-0349">Heme</keyword>
<dbReference type="GO" id="GO:0005506">
    <property type="term" value="F:iron ion binding"/>
    <property type="evidence" value="ECO:0007669"/>
    <property type="project" value="InterPro"/>
</dbReference>
<dbReference type="GO" id="GO:0020037">
    <property type="term" value="F:heme binding"/>
    <property type="evidence" value="ECO:0007669"/>
    <property type="project" value="InterPro"/>
</dbReference>
<dbReference type="InterPro" id="IPR036396">
    <property type="entry name" value="Cyt_P450_sf"/>
</dbReference>
<dbReference type="Pfam" id="PF00067">
    <property type="entry name" value="p450"/>
    <property type="match status" value="1"/>
</dbReference>
<protein>
    <submittedName>
        <fullName evidence="6">Cytochrome P450</fullName>
    </submittedName>
</protein>
<dbReference type="InterPro" id="IPR001128">
    <property type="entry name" value="Cyt_P450"/>
</dbReference>
<dbReference type="STRING" id="1076256.A0A2H3C473"/>
<evidence type="ECO:0000256" key="1">
    <source>
        <dbReference type="ARBA" id="ARBA00001971"/>
    </source>
</evidence>
<evidence type="ECO:0000256" key="4">
    <source>
        <dbReference type="ARBA" id="ARBA00022723"/>
    </source>
</evidence>
<keyword evidence="7" id="KW-1185">Reference proteome</keyword>
<dbReference type="Proteomes" id="UP000218334">
    <property type="component" value="Unassembled WGS sequence"/>
</dbReference>
<dbReference type="AlphaFoldDB" id="A0A2H3C473"/>
<dbReference type="PANTHER" id="PTHR24304">
    <property type="entry name" value="CYTOCHROME P450 FAMILY 7"/>
    <property type="match status" value="1"/>
</dbReference>
<evidence type="ECO:0000256" key="2">
    <source>
        <dbReference type="ARBA" id="ARBA00010617"/>
    </source>
</evidence>
<dbReference type="PRINTS" id="PR00465">
    <property type="entry name" value="EP450IV"/>
</dbReference>
<dbReference type="Gene3D" id="1.10.630.10">
    <property type="entry name" value="Cytochrome P450"/>
    <property type="match status" value="1"/>
</dbReference>
<dbReference type="InterPro" id="IPR002403">
    <property type="entry name" value="Cyt_P450_E_grp-IV"/>
</dbReference>
<dbReference type="GO" id="GO:0008395">
    <property type="term" value="F:steroid hydroxylase activity"/>
    <property type="evidence" value="ECO:0007669"/>
    <property type="project" value="TreeGrafter"/>
</dbReference>
<dbReference type="PANTHER" id="PTHR24304:SF2">
    <property type="entry name" value="24-HYDROXYCHOLESTEROL 7-ALPHA-HYDROXYLASE"/>
    <property type="match status" value="1"/>
</dbReference>